<gene>
    <name evidence="1" type="ORF">HLRTI_002830</name>
</gene>
<dbReference type="Proteomes" id="UP000003861">
    <property type="component" value="Unassembled WGS sequence"/>
</dbReference>
<sequence length="62" mass="6857">MHATRAVSELPVPPSRTHWVDGRAPTGDYCGGQHIYYQWEQTAAMTDDSVELSRRGLLRAGG</sequence>
<name>U2F4A1_9EURY</name>
<evidence type="ECO:0000313" key="1">
    <source>
        <dbReference type="EMBL" id="ERJ05160.1"/>
    </source>
</evidence>
<proteinExistence type="predicted"/>
<protein>
    <submittedName>
        <fullName evidence="1">Uncharacterized protein</fullName>
    </submittedName>
</protein>
<dbReference type="EMBL" id="AFNT02000042">
    <property type="protein sequence ID" value="ERJ05160.1"/>
    <property type="molecule type" value="Genomic_DNA"/>
</dbReference>
<reference evidence="1 2" key="1">
    <citation type="journal article" date="2011" name="J. Bacteriol.">
        <title>Genome sequence of Halorhabdus tiamatea, the first archaeon isolated from a deep-sea anoxic brine lake.</title>
        <authorList>
            <person name="Antunes A."/>
            <person name="Alam I."/>
            <person name="Bajic V.B."/>
            <person name="Stingl U."/>
        </authorList>
    </citation>
    <scope>NUCLEOTIDE SEQUENCE [LARGE SCALE GENOMIC DNA]</scope>
    <source>
        <strain evidence="1 2">SARL4B</strain>
    </source>
</reference>
<reference evidence="1 2" key="2">
    <citation type="journal article" date="2013" name="PLoS ONE">
        <title>INDIGO - INtegrated Data Warehouse of MIcrobial GenOmes with Examples from the Red Sea Extremophiles.</title>
        <authorList>
            <person name="Alam I."/>
            <person name="Antunes A."/>
            <person name="Kamau A.A."/>
            <person name="Ba Alawi W."/>
            <person name="Kalkatawi M."/>
            <person name="Stingl U."/>
            <person name="Bajic V.B."/>
        </authorList>
    </citation>
    <scope>NUCLEOTIDE SEQUENCE [LARGE SCALE GENOMIC DNA]</scope>
    <source>
        <strain evidence="1 2">SARL4B</strain>
    </source>
</reference>
<accession>U2F4A1</accession>
<comment type="caution">
    <text evidence="1">The sequence shown here is derived from an EMBL/GenBank/DDBJ whole genome shotgun (WGS) entry which is preliminary data.</text>
</comment>
<organism evidence="1 2">
    <name type="scientific">Halorhabdus tiamatea SARL4B</name>
    <dbReference type="NCBI Taxonomy" id="1033806"/>
    <lineage>
        <taxon>Archaea</taxon>
        <taxon>Methanobacteriati</taxon>
        <taxon>Methanobacteriota</taxon>
        <taxon>Stenosarchaea group</taxon>
        <taxon>Halobacteria</taxon>
        <taxon>Halobacteriales</taxon>
        <taxon>Haloarculaceae</taxon>
        <taxon>Halorhabdus</taxon>
    </lineage>
</organism>
<evidence type="ECO:0000313" key="2">
    <source>
        <dbReference type="Proteomes" id="UP000003861"/>
    </source>
</evidence>
<dbReference type="AlphaFoldDB" id="U2F4A1"/>
<feature type="non-terminal residue" evidence="1">
    <location>
        <position position="62"/>
    </location>
</feature>